<dbReference type="RefSeq" id="WP_150093634.1">
    <property type="nucleotide sequence ID" value="NZ_JBFUOH010000092.1"/>
</dbReference>
<dbReference type="Proteomes" id="UP000322981">
    <property type="component" value="Unassembled WGS sequence"/>
</dbReference>
<proteinExistence type="predicted"/>
<sequence length="141" mass="15534">MYDLSTPETPLTLMDFVEAAKSRVKELSPQQLQQLQHTTDDLLVVDVRESSEHEQGHLANAMLVPRGILEAAADPTYEKHLPRLTAHRDRPIVLYCATGGRSAMGAAVLQMMGFKSVYSLAGGITGWEGEGLPINREARYV</sequence>
<comment type="caution">
    <text evidence="2">The sequence shown here is derived from an EMBL/GenBank/DDBJ whole genome shotgun (WGS) entry which is preliminary data.</text>
</comment>
<name>A0A5M8FQ16_9GAMM</name>
<dbReference type="InterPro" id="IPR001763">
    <property type="entry name" value="Rhodanese-like_dom"/>
</dbReference>
<gene>
    <name evidence="2" type="ORF">F2Q65_11875</name>
</gene>
<dbReference type="PANTHER" id="PTHR44086:SF10">
    <property type="entry name" value="THIOSULFATE SULFURTRANSFERASE_RHODANESE-LIKE DOMAIN-CONTAINING PROTEIN 3"/>
    <property type="match status" value="1"/>
</dbReference>
<dbReference type="SMART" id="SM00450">
    <property type="entry name" value="RHOD"/>
    <property type="match status" value="1"/>
</dbReference>
<dbReference type="SUPFAM" id="SSF52821">
    <property type="entry name" value="Rhodanese/Cell cycle control phosphatase"/>
    <property type="match status" value="1"/>
</dbReference>
<organism evidence="2 3">
    <name type="scientific">Thiohalocapsa marina</name>
    <dbReference type="NCBI Taxonomy" id="424902"/>
    <lineage>
        <taxon>Bacteria</taxon>
        <taxon>Pseudomonadati</taxon>
        <taxon>Pseudomonadota</taxon>
        <taxon>Gammaproteobacteria</taxon>
        <taxon>Chromatiales</taxon>
        <taxon>Chromatiaceae</taxon>
        <taxon>Thiohalocapsa</taxon>
    </lineage>
</organism>
<feature type="domain" description="Rhodanese" evidence="1">
    <location>
        <begin position="38"/>
        <end position="136"/>
    </location>
</feature>
<dbReference type="Gene3D" id="3.40.250.10">
    <property type="entry name" value="Rhodanese-like domain"/>
    <property type="match status" value="1"/>
</dbReference>
<dbReference type="OrthoDB" id="9791096at2"/>
<keyword evidence="3" id="KW-1185">Reference proteome</keyword>
<dbReference type="PROSITE" id="PS50206">
    <property type="entry name" value="RHODANESE_3"/>
    <property type="match status" value="1"/>
</dbReference>
<accession>A0A5M8FQ16</accession>
<dbReference type="Pfam" id="PF00581">
    <property type="entry name" value="Rhodanese"/>
    <property type="match status" value="1"/>
</dbReference>
<evidence type="ECO:0000313" key="3">
    <source>
        <dbReference type="Proteomes" id="UP000322981"/>
    </source>
</evidence>
<evidence type="ECO:0000313" key="2">
    <source>
        <dbReference type="EMBL" id="KAA6184535.1"/>
    </source>
</evidence>
<reference evidence="2 3" key="1">
    <citation type="submission" date="2019-09" db="EMBL/GenBank/DDBJ databases">
        <title>Whole-genome sequence of the purple sulfur bacterium Thiohalocapsa marina DSM 19078.</title>
        <authorList>
            <person name="Kyndt J.A."/>
            <person name="Meyer T.E."/>
        </authorList>
    </citation>
    <scope>NUCLEOTIDE SEQUENCE [LARGE SCALE GENOMIC DNA]</scope>
    <source>
        <strain evidence="2 3">DSM 19078</strain>
    </source>
</reference>
<evidence type="ECO:0000259" key="1">
    <source>
        <dbReference type="PROSITE" id="PS50206"/>
    </source>
</evidence>
<dbReference type="GO" id="GO:0004792">
    <property type="term" value="F:thiosulfate-cyanide sulfurtransferase activity"/>
    <property type="evidence" value="ECO:0007669"/>
    <property type="project" value="TreeGrafter"/>
</dbReference>
<dbReference type="InterPro" id="IPR036873">
    <property type="entry name" value="Rhodanese-like_dom_sf"/>
</dbReference>
<dbReference type="AlphaFoldDB" id="A0A5M8FQ16"/>
<dbReference type="EMBL" id="VWXX01000018">
    <property type="protein sequence ID" value="KAA6184535.1"/>
    <property type="molecule type" value="Genomic_DNA"/>
</dbReference>
<protein>
    <submittedName>
        <fullName evidence="2">Rhodanese-like domain-containing protein</fullName>
    </submittedName>
</protein>
<dbReference type="PANTHER" id="PTHR44086">
    <property type="entry name" value="THIOSULFATE SULFURTRANSFERASE RDL2, MITOCHONDRIAL-RELATED"/>
    <property type="match status" value="1"/>
</dbReference>